<name>D1YY92_METPS</name>
<dbReference type="PROSITE" id="PS50112">
    <property type="entry name" value="PAS"/>
    <property type="match status" value="2"/>
</dbReference>
<dbReference type="Pfam" id="PF02518">
    <property type="entry name" value="HATPase_c"/>
    <property type="match status" value="1"/>
</dbReference>
<dbReference type="Pfam" id="PF13426">
    <property type="entry name" value="PAS_9"/>
    <property type="match status" value="1"/>
</dbReference>
<keyword evidence="5 9" id="KW-0418">Kinase</keyword>
<dbReference type="RefSeq" id="WP_012900093.1">
    <property type="nucleotide sequence ID" value="NC_013665.1"/>
</dbReference>
<dbReference type="CDD" id="cd00075">
    <property type="entry name" value="HATPase"/>
    <property type="match status" value="1"/>
</dbReference>
<dbReference type="SUPFAM" id="SSF55874">
    <property type="entry name" value="ATPase domain of HSP90 chaperone/DNA topoisomerase II/histidine kinase"/>
    <property type="match status" value="1"/>
</dbReference>
<feature type="domain" description="Histidine kinase" evidence="6">
    <location>
        <begin position="285"/>
        <end position="505"/>
    </location>
</feature>
<dbReference type="InParanoid" id="D1YY92"/>
<dbReference type="STRING" id="304371.MCP_1342"/>
<dbReference type="InterPro" id="IPR004358">
    <property type="entry name" value="Sig_transdc_His_kin-like_C"/>
</dbReference>
<proteinExistence type="predicted"/>
<evidence type="ECO:0000256" key="4">
    <source>
        <dbReference type="ARBA" id="ARBA00022679"/>
    </source>
</evidence>
<dbReference type="PROSITE" id="PS50113">
    <property type="entry name" value="PAC"/>
    <property type="match status" value="1"/>
</dbReference>
<reference evidence="9 10" key="1">
    <citation type="journal article" date="2007" name="Appl. Environ. Microbiol.">
        <title>Isolation of key methanogens for global methane emission from rice paddy fields: a novel isolate affiliated with the clone cluster rice cluster I.</title>
        <authorList>
            <person name="Sakai S."/>
            <person name="Imachi H."/>
            <person name="Sekiguchi Y."/>
            <person name="Ohashi A."/>
            <person name="Harada H."/>
            <person name="Kamagata Y."/>
        </authorList>
    </citation>
    <scope>NUCLEOTIDE SEQUENCE [LARGE SCALE GENOMIC DNA]</scope>
    <source>
        <strain evidence="10">DSM 17711 / JCM 13418 / NBRC 101707 / SANAE</strain>
    </source>
</reference>
<keyword evidence="10" id="KW-1185">Reference proteome</keyword>
<dbReference type="SUPFAM" id="SSF55785">
    <property type="entry name" value="PYP-like sensor domain (PAS domain)"/>
    <property type="match status" value="2"/>
</dbReference>
<dbReference type="SMART" id="SM00091">
    <property type="entry name" value="PAS"/>
    <property type="match status" value="2"/>
</dbReference>
<dbReference type="InterPro" id="IPR036890">
    <property type="entry name" value="HATPase_C_sf"/>
</dbReference>
<dbReference type="PRINTS" id="PR00344">
    <property type="entry name" value="BCTRLSENSOR"/>
</dbReference>
<gene>
    <name evidence="9" type="ordered locus">MCP_1342</name>
</gene>
<dbReference type="InterPro" id="IPR035965">
    <property type="entry name" value="PAS-like_dom_sf"/>
</dbReference>
<keyword evidence="3" id="KW-0597">Phosphoprotein</keyword>
<dbReference type="Pfam" id="PF13188">
    <property type="entry name" value="PAS_8"/>
    <property type="match status" value="1"/>
</dbReference>
<dbReference type="eggNOG" id="arCOG06712">
    <property type="taxonomic scope" value="Archaea"/>
</dbReference>
<dbReference type="KEGG" id="mpd:MCP_1342"/>
<keyword evidence="4" id="KW-0808">Transferase</keyword>
<sequence length="506" mass="57279">MTVHSHNKTADGRDAALAEKLRKSEERFFQLIEHLPLPTVVSDSEDNIEYMNSKVTRFFGYSLRDAPSIEDWWPLAYPDPAYRSMVMAQWNSLISRSESDEIGLMESNVTCKDGTVKVVEFFGTYIGDKMLVMMRDVTERKRSEEKLQAREARLNSIFRAAPVGIGLVADRVIQDVNDRLCDMTGYSRDELIGKSARIFYPSDEEFDFVGQEKYRQIGERGTGSVETRWQRKDGSIIHIILSSTPLDPKDWKAGVTFTALDITLRKKYEEDLRKSKAQAELYVDLMGHDINNMNQISLGFLELAHGIMKLEGKLDLSNIELIEKPIESLKNSSKLIDNVRKLQKEKEGLYNPAIVDLDSLLEEVKSYYISVPGRDVTINFVPAGGHKVMANELLKDVFINIVGNAIKHSSGALDISITIKETVIGDKKYYKVMVEDNGPGIPDGLKQTLFDRLNLTSTRARGKGFGLCLIKMLIDDYSGKFWVEDRVEGDYRKGARFVVMLPALDS</sequence>
<dbReference type="GeneID" id="8681310"/>
<evidence type="ECO:0000259" key="6">
    <source>
        <dbReference type="PROSITE" id="PS50109"/>
    </source>
</evidence>
<dbReference type="eggNOG" id="arCOG06515">
    <property type="taxonomic scope" value="Archaea"/>
</dbReference>
<reference evidence="10" key="3">
    <citation type="journal article" date="2011" name="PLoS ONE">
        <title>Genome sequence of a mesophilic hydrogenotrophic methanogen Methanocella paludicola, the first cultivated representative of the order Methanocellales.</title>
        <authorList>
            <person name="Sakai S."/>
            <person name="Takaki Y."/>
            <person name="Shimamura S."/>
            <person name="Sekine M."/>
            <person name="Tajima T."/>
            <person name="Kosugi H."/>
            <person name="Ichikawa N."/>
            <person name="Tasumi E."/>
            <person name="Hiraki A.T."/>
            <person name="Shimizu A."/>
            <person name="Kato Y."/>
            <person name="Nishiko R."/>
            <person name="Mori K."/>
            <person name="Fujita N."/>
            <person name="Imachi H."/>
            <person name="Takai K."/>
        </authorList>
    </citation>
    <scope>NUCLEOTIDE SEQUENCE [LARGE SCALE GENOMIC DNA]</scope>
    <source>
        <strain evidence="10">DSM 17711 / JCM 13418 / NBRC 101707 / SANAE</strain>
    </source>
</reference>
<dbReference type="InterPro" id="IPR000700">
    <property type="entry name" value="PAS-assoc_C"/>
</dbReference>
<evidence type="ECO:0000313" key="10">
    <source>
        <dbReference type="Proteomes" id="UP000001882"/>
    </source>
</evidence>
<organism evidence="9 10">
    <name type="scientific">Methanocella paludicola (strain DSM 17711 / JCM 13418 / NBRC 101707 / SANAE)</name>
    <dbReference type="NCBI Taxonomy" id="304371"/>
    <lineage>
        <taxon>Archaea</taxon>
        <taxon>Methanobacteriati</taxon>
        <taxon>Methanobacteriota</taxon>
        <taxon>Stenosarchaea group</taxon>
        <taxon>Methanomicrobia</taxon>
        <taxon>Methanocellales</taxon>
        <taxon>Methanocellaceae</taxon>
        <taxon>Methanocella</taxon>
    </lineage>
</organism>
<dbReference type="InterPro" id="IPR005467">
    <property type="entry name" value="His_kinase_dom"/>
</dbReference>
<dbReference type="PANTHER" id="PTHR43304:SF1">
    <property type="entry name" value="PAC DOMAIN-CONTAINING PROTEIN"/>
    <property type="match status" value="1"/>
</dbReference>
<dbReference type="Gene3D" id="3.30.565.10">
    <property type="entry name" value="Histidine kinase-like ATPase, C-terminal domain"/>
    <property type="match status" value="1"/>
</dbReference>
<evidence type="ECO:0000256" key="5">
    <source>
        <dbReference type="ARBA" id="ARBA00022777"/>
    </source>
</evidence>
<evidence type="ECO:0000256" key="2">
    <source>
        <dbReference type="ARBA" id="ARBA00012438"/>
    </source>
</evidence>
<accession>D1YY92</accession>
<reference evidence="9 10" key="2">
    <citation type="journal article" date="2008" name="Int. J. Syst. Evol. Microbiol.">
        <title>Methanocella paludicola gen. nov., sp. nov., a methane-producing archaeon, the first isolate of the lineage 'Rice Cluster I', and proposal of the new archaeal order Methanocellales ord. nov.</title>
        <authorList>
            <person name="Sakai S."/>
            <person name="Imachi H."/>
            <person name="Hanada S."/>
            <person name="Ohashi A."/>
            <person name="Harada H."/>
            <person name="Kamagata Y."/>
        </authorList>
    </citation>
    <scope>NUCLEOTIDE SEQUENCE [LARGE SCALE GENOMIC DNA]</scope>
    <source>
        <strain evidence="10">DSM 17711 / JCM 13418 / NBRC 101707 / SANAE</strain>
    </source>
</reference>
<evidence type="ECO:0000259" key="7">
    <source>
        <dbReference type="PROSITE" id="PS50112"/>
    </source>
</evidence>
<feature type="domain" description="PAC" evidence="8">
    <location>
        <begin position="223"/>
        <end position="274"/>
    </location>
</feature>
<dbReference type="EC" id="2.7.13.3" evidence="2"/>
<dbReference type="Proteomes" id="UP000001882">
    <property type="component" value="Chromosome"/>
</dbReference>
<dbReference type="NCBIfam" id="TIGR00229">
    <property type="entry name" value="sensory_box"/>
    <property type="match status" value="2"/>
</dbReference>
<evidence type="ECO:0000256" key="3">
    <source>
        <dbReference type="ARBA" id="ARBA00022553"/>
    </source>
</evidence>
<dbReference type="EMBL" id="AP011532">
    <property type="protein sequence ID" value="BAI61414.1"/>
    <property type="molecule type" value="Genomic_DNA"/>
</dbReference>
<dbReference type="InterPro" id="IPR000014">
    <property type="entry name" value="PAS"/>
</dbReference>
<dbReference type="CDD" id="cd00130">
    <property type="entry name" value="PAS"/>
    <property type="match status" value="1"/>
</dbReference>
<dbReference type="OrthoDB" id="3369at2157"/>
<dbReference type="SMART" id="SM00387">
    <property type="entry name" value="HATPase_c"/>
    <property type="match status" value="1"/>
</dbReference>
<dbReference type="PANTHER" id="PTHR43304">
    <property type="entry name" value="PHYTOCHROME-LIKE PROTEIN CPH1"/>
    <property type="match status" value="1"/>
</dbReference>
<feature type="domain" description="PAS" evidence="7">
    <location>
        <begin position="176"/>
        <end position="205"/>
    </location>
</feature>
<protein>
    <recommendedName>
        <fullName evidence="2">histidine kinase</fullName>
        <ecNumber evidence="2">2.7.13.3</ecNumber>
    </recommendedName>
</protein>
<evidence type="ECO:0000313" key="9">
    <source>
        <dbReference type="EMBL" id="BAI61414.1"/>
    </source>
</evidence>
<dbReference type="InterPro" id="IPR052162">
    <property type="entry name" value="Sensor_kinase/Photoreceptor"/>
</dbReference>
<dbReference type="Gene3D" id="3.30.450.20">
    <property type="entry name" value="PAS domain"/>
    <property type="match status" value="2"/>
</dbReference>
<dbReference type="AlphaFoldDB" id="D1YY92"/>
<dbReference type="InterPro" id="IPR003594">
    <property type="entry name" value="HATPase_dom"/>
</dbReference>
<dbReference type="PROSITE" id="PS50109">
    <property type="entry name" value="HIS_KIN"/>
    <property type="match status" value="1"/>
</dbReference>
<evidence type="ECO:0000256" key="1">
    <source>
        <dbReference type="ARBA" id="ARBA00000085"/>
    </source>
</evidence>
<feature type="domain" description="PAS" evidence="7">
    <location>
        <begin position="24"/>
        <end position="65"/>
    </location>
</feature>
<dbReference type="GO" id="GO:0004673">
    <property type="term" value="F:protein histidine kinase activity"/>
    <property type="evidence" value="ECO:0007669"/>
    <property type="project" value="UniProtKB-EC"/>
</dbReference>
<evidence type="ECO:0000259" key="8">
    <source>
        <dbReference type="PROSITE" id="PS50113"/>
    </source>
</evidence>
<comment type="catalytic activity">
    <reaction evidence="1">
        <text>ATP + protein L-histidine = ADP + protein N-phospho-L-histidine.</text>
        <dbReference type="EC" id="2.7.13.3"/>
    </reaction>
</comment>